<keyword evidence="3" id="KW-1185">Reference proteome</keyword>
<dbReference type="AlphaFoldDB" id="A0A1W1VT72"/>
<evidence type="ECO:0000313" key="2">
    <source>
        <dbReference type="EMBL" id="SMB96526.1"/>
    </source>
</evidence>
<evidence type="ECO:0000313" key="3">
    <source>
        <dbReference type="Proteomes" id="UP000192569"/>
    </source>
</evidence>
<feature type="domain" description="Methyltransferase type 11" evidence="1">
    <location>
        <begin position="16"/>
        <end position="103"/>
    </location>
</feature>
<dbReference type="OrthoDB" id="9757640at2"/>
<dbReference type="Gene3D" id="3.40.50.150">
    <property type="entry name" value="Vaccinia Virus protein VP39"/>
    <property type="match status" value="1"/>
</dbReference>
<reference evidence="2 3" key="1">
    <citation type="submission" date="2017-04" db="EMBL/GenBank/DDBJ databases">
        <authorList>
            <person name="Afonso C.L."/>
            <person name="Miller P.J."/>
            <person name="Scott M.A."/>
            <person name="Spackman E."/>
            <person name="Goraichik I."/>
            <person name="Dimitrov K.M."/>
            <person name="Suarez D.L."/>
            <person name="Swayne D.E."/>
        </authorList>
    </citation>
    <scope>NUCLEOTIDE SEQUENCE [LARGE SCALE GENOMIC DNA]</scope>
    <source>
        <strain evidence="2 3">ToBE</strain>
    </source>
</reference>
<dbReference type="InterPro" id="IPR013216">
    <property type="entry name" value="Methyltransf_11"/>
</dbReference>
<dbReference type="GO" id="GO:0032259">
    <property type="term" value="P:methylation"/>
    <property type="evidence" value="ECO:0007669"/>
    <property type="project" value="UniProtKB-KW"/>
</dbReference>
<dbReference type="EMBL" id="LT838272">
    <property type="protein sequence ID" value="SMB96526.1"/>
    <property type="molecule type" value="Genomic_DNA"/>
</dbReference>
<gene>
    <name evidence="2" type="ORF">SAMN00808754_1526</name>
</gene>
<keyword evidence="2" id="KW-0489">Methyltransferase</keyword>
<organism evidence="2 3">
    <name type="scientific">Thermanaeromonas toyohensis ToBE</name>
    <dbReference type="NCBI Taxonomy" id="698762"/>
    <lineage>
        <taxon>Bacteria</taxon>
        <taxon>Bacillati</taxon>
        <taxon>Bacillota</taxon>
        <taxon>Clostridia</taxon>
        <taxon>Neomoorellales</taxon>
        <taxon>Neomoorellaceae</taxon>
        <taxon>Thermanaeromonas</taxon>
    </lineage>
</organism>
<protein>
    <submittedName>
        <fullName evidence="2">Methyltransferase domain-containing protein</fullName>
    </submittedName>
</protein>
<dbReference type="PANTHER" id="PTHR43591">
    <property type="entry name" value="METHYLTRANSFERASE"/>
    <property type="match status" value="1"/>
</dbReference>
<proteinExistence type="predicted"/>
<accession>A0A1W1VT72</accession>
<sequence>MAGLISRHMPSGSQILDVGCGDGWLAEELPQYCWKGVELDPVLLRRALAKGIAVVAGRAEELPFANGSFDGVCLLDVLEHLVDDRKAVEEAWRVLKWGGLLFVSVPLHPALWSAHDEMCGHFRRYRKKELRRMLGECGFRVVAEKYFVSLLQPAVWVIRKLGCSGSARLPGILDRLAEIVLLADAALGLPFGLTEVIVVSKYP</sequence>
<name>A0A1W1VT72_9FIRM</name>
<dbReference type="Pfam" id="PF08241">
    <property type="entry name" value="Methyltransf_11"/>
    <property type="match status" value="1"/>
</dbReference>
<dbReference type="SUPFAM" id="SSF53335">
    <property type="entry name" value="S-adenosyl-L-methionine-dependent methyltransferases"/>
    <property type="match status" value="1"/>
</dbReference>
<dbReference type="InterPro" id="IPR029063">
    <property type="entry name" value="SAM-dependent_MTases_sf"/>
</dbReference>
<dbReference type="CDD" id="cd02440">
    <property type="entry name" value="AdoMet_MTases"/>
    <property type="match status" value="1"/>
</dbReference>
<dbReference type="Proteomes" id="UP000192569">
    <property type="component" value="Chromosome I"/>
</dbReference>
<dbReference type="PANTHER" id="PTHR43591:SF110">
    <property type="entry name" value="RHODANESE DOMAIN-CONTAINING PROTEIN"/>
    <property type="match status" value="1"/>
</dbReference>
<dbReference type="STRING" id="698762.SAMN00808754_1526"/>
<dbReference type="GO" id="GO:0008757">
    <property type="term" value="F:S-adenosylmethionine-dependent methyltransferase activity"/>
    <property type="evidence" value="ECO:0007669"/>
    <property type="project" value="InterPro"/>
</dbReference>
<evidence type="ECO:0000259" key="1">
    <source>
        <dbReference type="Pfam" id="PF08241"/>
    </source>
</evidence>
<dbReference type="RefSeq" id="WP_084665143.1">
    <property type="nucleotide sequence ID" value="NZ_LT838272.1"/>
</dbReference>
<keyword evidence="2" id="KW-0808">Transferase</keyword>